<dbReference type="Pfam" id="PF25973">
    <property type="entry name" value="BSH_CzcB"/>
    <property type="match status" value="1"/>
</dbReference>
<evidence type="ECO:0000313" key="7">
    <source>
        <dbReference type="Proteomes" id="UP000198598"/>
    </source>
</evidence>
<dbReference type="Proteomes" id="UP000198598">
    <property type="component" value="Unassembled WGS sequence"/>
</dbReference>
<dbReference type="EMBL" id="FOLQ01000020">
    <property type="protein sequence ID" value="SFE83722.1"/>
    <property type="molecule type" value="Genomic_DNA"/>
</dbReference>
<evidence type="ECO:0000313" key="6">
    <source>
        <dbReference type="EMBL" id="SFE83722.1"/>
    </source>
</evidence>
<feature type="region of interest" description="Disordered" evidence="3">
    <location>
        <begin position="23"/>
        <end position="47"/>
    </location>
</feature>
<dbReference type="AlphaFoldDB" id="A0A1I2DSW4"/>
<dbReference type="GO" id="GO:0060003">
    <property type="term" value="P:copper ion export"/>
    <property type="evidence" value="ECO:0007669"/>
    <property type="project" value="TreeGrafter"/>
</dbReference>
<dbReference type="SUPFAM" id="SSF111369">
    <property type="entry name" value="HlyD-like secretion proteins"/>
    <property type="match status" value="1"/>
</dbReference>
<dbReference type="OrthoDB" id="9814657at2"/>
<dbReference type="GO" id="GO:0030313">
    <property type="term" value="C:cell envelope"/>
    <property type="evidence" value="ECO:0007669"/>
    <property type="project" value="TreeGrafter"/>
</dbReference>
<keyword evidence="2" id="KW-0813">Transport</keyword>
<evidence type="ECO:0000256" key="2">
    <source>
        <dbReference type="ARBA" id="ARBA00022448"/>
    </source>
</evidence>
<name>A0A1I2DSW4_9BACT</name>
<dbReference type="GO" id="GO:0022857">
    <property type="term" value="F:transmembrane transporter activity"/>
    <property type="evidence" value="ECO:0007669"/>
    <property type="project" value="InterPro"/>
</dbReference>
<feature type="domain" description="CusB-like beta-barrel" evidence="4">
    <location>
        <begin position="244"/>
        <end position="313"/>
    </location>
</feature>
<dbReference type="InterPro" id="IPR006143">
    <property type="entry name" value="RND_pump_MFP"/>
</dbReference>
<dbReference type="InterPro" id="IPR051909">
    <property type="entry name" value="MFP_Cation_Efflux"/>
</dbReference>
<organism evidence="6 7">
    <name type="scientific">Spirosoma endophyticum</name>
    <dbReference type="NCBI Taxonomy" id="662367"/>
    <lineage>
        <taxon>Bacteria</taxon>
        <taxon>Pseudomonadati</taxon>
        <taxon>Bacteroidota</taxon>
        <taxon>Cytophagia</taxon>
        <taxon>Cytophagales</taxon>
        <taxon>Cytophagaceae</taxon>
        <taxon>Spirosoma</taxon>
    </lineage>
</organism>
<evidence type="ECO:0000256" key="1">
    <source>
        <dbReference type="ARBA" id="ARBA00009477"/>
    </source>
</evidence>
<proteinExistence type="inferred from homology"/>
<dbReference type="PANTHER" id="PTHR30097:SF4">
    <property type="entry name" value="SLR6042 PROTEIN"/>
    <property type="match status" value="1"/>
</dbReference>
<gene>
    <name evidence="6" type="ORF">SAMN05216167_12058</name>
</gene>
<comment type="similarity">
    <text evidence="1">Belongs to the membrane fusion protein (MFP) (TC 8.A.1) family.</text>
</comment>
<feature type="domain" description="CzcB-like barrel-sandwich hybrid" evidence="5">
    <location>
        <begin position="93"/>
        <end position="231"/>
    </location>
</feature>
<dbReference type="Pfam" id="PF25954">
    <property type="entry name" value="Beta-barrel_RND_2"/>
    <property type="match status" value="1"/>
</dbReference>
<dbReference type="InterPro" id="IPR058792">
    <property type="entry name" value="Beta-barrel_RND_2"/>
</dbReference>
<dbReference type="STRING" id="662367.SAMN05216167_12058"/>
<feature type="region of interest" description="Disordered" evidence="3">
    <location>
        <begin position="345"/>
        <end position="384"/>
    </location>
</feature>
<dbReference type="NCBIfam" id="TIGR01730">
    <property type="entry name" value="RND_mfp"/>
    <property type="match status" value="1"/>
</dbReference>
<evidence type="ECO:0000256" key="3">
    <source>
        <dbReference type="SAM" id="MobiDB-lite"/>
    </source>
</evidence>
<dbReference type="RefSeq" id="WP_093832938.1">
    <property type="nucleotide sequence ID" value="NZ_FOLQ01000020.1"/>
</dbReference>
<dbReference type="Gene3D" id="2.40.30.170">
    <property type="match status" value="1"/>
</dbReference>
<reference evidence="6 7" key="1">
    <citation type="submission" date="2016-10" db="EMBL/GenBank/DDBJ databases">
        <authorList>
            <person name="de Groot N.N."/>
        </authorList>
    </citation>
    <scope>NUCLEOTIDE SEQUENCE [LARGE SCALE GENOMIC DNA]</scope>
    <source>
        <strain evidence="6 7">DSM 26130</strain>
    </source>
</reference>
<feature type="compositionally biased region" description="Basic and acidic residues" evidence="3">
    <location>
        <begin position="345"/>
        <end position="373"/>
    </location>
</feature>
<dbReference type="PANTHER" id="PTHR30097">
    <property type="entry name" value="CATION EFFLUX SYSTEM PROTEIN CUSB"/>
    <property type="match status" value="1"/>
</dbReference>
<keyword evidence="7" id="KW-1185">Reference proteome</keyword>
<evidence type="ECO:0000259" key="4">
    <source>
        <dbReference type="Pfam" id="PF25954"/>
    </source>
</evidence>
<dbReference type="GO" id="GO:0015679">
    <property type="term" value="P:plasma membrane copper ion transport"/>
    <property type="evidence" value="ECO:0007669"/>
    <property type="project" value="TreeGrafter"/>
</dbReference>
<dbReference type="GO" id="GO:0016020">
    <property type="term" value="C:membrane"/>
    <property type="evidence" value="ECO:0007669"/>
    <property type="project" value="InterPro"/>
</dbReference>
<dbReference type="Gene3D" id="2.40.50.100">
    <property type="match status" value="1"/>
</dbReference>
<dbReference type="Gene3D" id="1.10.287.470">
    <property type="entry name" value="Helix hairpin bin"/>
    <property type="match status" value="1"/>
</dbReference>
<sequence length="432" mass="47004">MKRILCSIGLLWLTVACREASDKETTTATDVKPTAEAAEGQPHHDEGPADVVELSNDQLRIGAIGLGSVEYRNLGQLLQLNGRLAVPAQSQVAITALQGGFVRSLPLLPGQPVRKGQVLARIENPDLVAIQQEYAENQSRLTYLDAEYARQKELSEQNVSALKVFQQTSSERNLIRSRLGGLAYRLRLVGLSAQAALDGKFSSYYVITAPLNGVVTNVAVTVGQYVQPADMMAQLTSSQGLYAELTVFEKDLPQIREGQRVSLRLNNESGKERSGRITYINRAIDADRSVRVVARLDQPDVRLAPNTFLKASLDLGDSRVTALPEEAIVSAEGKDYIFVVTDEKAPEEHEHKEGEAGHSEKEEHNHEAGEGEQHGTTFKQIPVRRGVTEGGYSQVTLPASLDLKKAQVVVKGAYAVLSQLQAAGGEEEGHAH</sequence>
<protein>
    <submittedName>
        <fullName evidence="6">Membrane fusion protein, cobalt-zinc-cadmium efflux system</fullName>
    </submittedName>
</protein>
<accession>A0A1I2DSW4</accession>
<evidence type="ECO:0000259" key="5">
    <source>
        <dbReference type="Pfam" id="PF25973"/>
    </source>
</evidence>
<dbReference type="InterPro" id="IPR058647">
    <property type="entry name" value="BSH_CzcB-like"/>
</dbReference>
<dbReference type="PROSITE" id="PS51257">
    <property type="entry name" value="PROKAR_LIPOPROTEIN"/>
    <property type="match status" value="1"/>
</dbReference>